<dbReference type="InterPro" id="IPR008135">
    <property type="entry name" value="Competence-induced_CinA"/>
</dbReference>
<evidence type="ECO:0000313" key="4">
    <source>
        <dbReference type="Proteomes" id="UP000658131"/>
    </source>
</evidence>
<dbReference type="InterPro" id="IPR036653">
    <property type="entry name" value="CinA-like_C"/>
</dbReference>
<dbReference type="Gene3D" id="3.40.980.10">
    <property type="entry name" value="MoaB/Mog-like domain"/>
    <property type="match status" value="1"/>
</dbReference>
<dbReference type="InterPro" id="IPR036425">
    <property type="entry name" value="MoaB/Mog-like_dom_sf"/>
</dbReference>
<name>A0ABR7NJG5_9FIRM</name>
<dbReference type="PIRSF" id="PIRSF006728">
    <property type="entry name" value="CinA"/>
    <property type="match status" value="1"/>
</dbReference>
<evidence type="ECO:0000259" key="2">
    <source>
        <dbReference type="SMART" id="SM00852"/>
    </source>
</evidence>
<dbReference type="CDD" id="cd00885">
    <property type="entry name" value="cinA"/>
    <property type="match status" value="1"/>
</dbReference>
<comment type="caution">
    <text evidence="3">The sequence shown here is derived from an EMBL/GenBank/DDBJ whole genome shotgun (WGS) entry which is preliminary data.</text>
</comment>
<accession>A0ABR7NJG5</accession>
<dbReference type="Pfam" id="PF18146">
    <property type="entry name" value="CinA_KH"/>
    <property type="match status" value="1"/>
</dbReference>
<dbReference type="SMART" id="SM00852">
    <property type="entry name" value="MoCF_biosynth"/>
    <property type="match status" value="1"/>
</dbReference>
<dbReference type="NCBIfam" id="NF001813">
    <property type="entry name" value="PRK00549.1"/>
    <property type="match status" value="1"/>
</dbReference>
<evidence type="ECO:0000256" key="1">
    <source>
        <dbReference type="HAMAP-Rule" id="MF_00226"/>
    </source>
</evidence>
<gene>
    <name evidence="1" type="primary">cinA</name>
    <name evidence="3" type="ORF">H8717_08055</name>
</gene>
<dbReference type="SUPFAM" id="SSF53218">
    <property type="entry name" value="Molybdenum cofactor biosynthesis proteins"/>
    <property type="match status" value="1"/>
</dbReference>
<dbReference type="RefSeq" id="WP_262399883.1">
    <property type="nucleotide sequence ID" value="NZ_JACRTB010000010.1"/>
</dbReference>
<dbReference type="Proteomes" id="UP000658131">
    <property type="component" value="Unassembled WGS sequence"/>
</dbReference>
<dbReference type="NCBIfam" id="TIGR00177">
    <property type="entry name" value="molyb_syn"/>
    <property type="match status" value="1"/>
</dbReference>
<sequence>MNAEIICVGTELLLGDVVNTNASDIAQGLAHMGINVYHHEVVGDNPRRLRECLRDSLSRCDLVLLTGGLGPTYDDLTKETVAAHFGRGLAMDEESLHTIERYFARTGRKMTENNRKQAMMPEGCIILQNPNGTAPGCIIEGENGKTAVMMPGPPREMRPMFEGPVTDYLMRRAHDGMLVSRTINFFGVGESELEARLREMMVSSTNPTIAPYAKTSEVQLRVTARAATEEEGLRLIEPVVRKIVEIYPDQIYGFDFHTINEAVVKRYTDAGKTLAAAESCTGGLIASRLVDLPGASAMFGCGVVAYSNETKQKLLGVSAETLGRYGAVSRECALEMARGVRAASGADVAVSTTGLAGPDGGTDEKPVGLVYVAVVSDRFEEVRELHLARGRADDRENIRFRSSSHAFDLALRALRQL</sequence>
<dbReference type="EMBL" id="JACRTB010000010">
    <property type="protein sequence ID" value="MBC8576355.1"/>
    <property type="molecule type" value="Genomic_DNA"/>
</dbReference>
<dbReference type="InterPro" id="IPR050101">
    <property type="entry name" value="CinA"/>
</dbReference>
<feature type="domain" description="MoaB/Mog" evidence="2">
    <location>
        <begin position="4"/>
        <end position="172"/>
    </location>
</feature>
<protein>
    <recommendedName>
        <fullName evidence="1">Putative competence-damage inducible protein</fullName>
    </recommendedName>
</protein>
<organism evidence="3 4">
    <name type="scientific">Yanshouia hominis</name>
    <dbReference type="NCBI Taxonomy" id="2763673"/>
    <lineage>
        <taxon>Bacteria</taxon>
        <taxon>Bacillati</taxon>
        <taxon>Bacillota</taxon>
        <taxon>Clostridia</taxon>
        <taxon>Eubacteriales</taxon>
        <taxon>Oscillospiraceae</taxon>
        <taxon>Yanshouia</taxon>
    </lineage>
</organism>
<comment type="similarity">
    <text evidence="1">Belongs to the CinA family.</text>
</comment>
<reference evidence="3 4" key="1">
    <citation type="submission" date="2020-08" db="EMBL/GenBank/DDBJ databases">
        <title>Genome public.</title>
        <authorList>
            <person name="Liu C."/>
            <person name="Sun Q."/>
        </authorList>
    </citation>
    <scope>NUCLEOTIDE SEQUENCE [LARGE SCALE GENOMIC DNA]</scope>
    <source>
        <strain evidence="3 4">BX1</strain>
    </source>
</reference>
<dbReference type="Pfam" id="PF02464">
    <property type="entry name" value="CinA"/>
    <property type="match status" value="1"/>
</dbReference>
<dbReference type="NCBIfam" id="TIGR00199">
    <property type="entry name" value="PncC_domain"/>
    <property type="match status" value="1"/>
</dbReference>
<dbReference type="PANTHER" id="PTHR13939">
    <property type="entry name" value="NICOTINAMIDE-NUCLEOTIDE AMIDOHYDROLASE PNCC"/>
    <property type="match status" value="1"/>
</dbReference>
<dbReference type="PANTHER" id="PTHR13939:SF0">
    <property type="entry name" value="NMN AMIDOHYDROLASE-LIKE PROTEIN YFAY"/>
    <property type="match status" value="1"/>
</dbReference>
<dbReference type="SUPFAM" id="SSF142433">
    <property type="entry name" value="CinA-like"/>
    <property type="match status" value="1"/>
</dbReference>
<dbReference type="Pfam" id="PF00994">
    <property type="entry name" value="MoCF_biosynth"/>
    <property type="match status" value="1"/>
</dbReference>
<dbReference type="HAMAP" id="MF_00226_B">
    <property type="entry name" value="CinA_B"/>
    <property type="match status" value="1"/>
</dbReference>
<evidence type="ECO:0000313" key="3">
    <source>
        <dbReference type="EMBL" id="MBC8576355.1"/>
    </source>
</evidence>
<dbReference type="Gene3D" id="3.30.70.2860">
    <property type="match status" value="1"/>
</dbReference>
<keyword evidence="4" id="KW-1185">Reference proteome</keyword>
<dbReference type="InterPro" id="IPR008136">
    <property type="entry name" value="CinA_C"/>
</dbReference>
<dbReference type="InterPro" id="IPR001453">
    <property type="entry name" value="MoaB/Mog_dom"/>
</dbReference>
<dbReference type="NCBIfam" id="TIGR00200">
    <property type="entry name" value="cinA_nterm"/>
    <property type="match status" value="1"/>
</dbReference>
<dbReference type="Gene3D" id="3.90.950.20">
    <property type="entry name" value="CinA-like"/>
    <property type="match status" value="1"/>
</dbReference>
<proteinExistence type="inferred from homology"/>
<dbReference type="InterPro" id="IPR041424">
    <property type="entry name" value="CinA_KH"/>
</dbReference>